<dbReference type="GO" id="GO:0003723">
    <property type="term" value="F:RNA binding"/>
    <property type="evidence" value="ECO:0007669"/>
    <property type="project" value="InterPro"/>
</dbReference>
<dbReference type="Pfam" id="PF00078">
    <property type="entry name" value="RVT_1"/>
    <property type="match status" value="1"/>
</dbReference>
<feature type="domain" description="Reverse transcriptase" evidence="8">
    <location>
        <begin position="1"/>
        <end position="241"/>
    </location>
</feature>
<evidence type="ECO:0000256" key="2">
    <source>
        <dbReference type="ARBA" id="ARBA00022695"/>
    </source>
</evidence>
<evidence type="ECO:0000256" key="6">
    <source>
        <dbReference type="ARBA" id="ARBA00023118"/>
    </source>
</evidence>
<evidence type="ECO:0000256" key="7">
    <source>
        <dbReference type="ARBA" id="ARBA00034120"/>
    </source>
</evidence>
<comment type="caution">
    <text evidence="9">The sequence shown here is derived from an EMBL/GenBank/DDBJ whole genome shotgun (WGS) entry which is preliminary data.</text>
</comment>
<name>A0A855FZ03_9NEIS</name>
<gene>
    <name evidence="9" type="ORF">BHC57_02700</name>
</gene>
<dbReference type="AlphaFoldDB" id="A0A855FZ03"/>
<keyword evidence="6" id="KW-0051">Antiviral defense</keyword>
<keyword evidence="1" id="KW-0808">Transferase</keyword>
<dbReference type="GO" id="GO:0051607">
    <property type="term" value="P:defense response to virus"/>
    <property type="evidence" value="ECO:0007669"/>
    <property type="project" value="UniProtKB-KW"/>
</dbReference>
<evidence type="ECO:0000313" key="10">
    <source>
        <dbReference type="Proteomes" id="UP000230463"/>
    </source>
</evidence>
<keyword evidence="4" id="KW-0460">Magnesium</keyword>
<dbReference type="GO" id="GO:0003964">
    <property type="term" value="F:RNA-directed DNA polymerase activity"/>
    <property type="evidence" value="ECO:0007669"/>
    <property type="project" value="UniProtKB-KW"/>
</dbReference>
<dbReference type="InterPro" id="IPR043502">
    <property type="entry name" value="DNA/RNA_pol_sf"/>
</dbReference>
<reference evidence="9 10" key="1">
    <citation type="journal article" date="2017" name="MBio">
        <title>Type VI secretion-mediated competition in the bee gut microbiome.</title>
        <authorList>
            <person name="Steele M.I."/>
            <person name="Kwong W.K."/>
            <person name="Powell J.E."/>
            <person name="Whiteley M."/>
            <person name="Moran N.A."/>
        </authorList>
    </citation>
    <scope>NUCLEOTIDE SEQUENCE [LARGE SCALE GENOMIC DNA]</scope>
    <source>
        <strain evidence="9 10">HK3</strain>
    </source>
</reference>
<evidence type="ECO:0000313" key="9">
    <source>
        <dbReference type="EMBL" id="PIT61020.1"/>
    </source>
</evidence>
<keyword evidence="2" id="KW-0548">Nucleotidyltransferase</keyword>
<dbReference type="CDD" id="cd03487">
    <property type="entry name" value="RT_Bac_retron_II"/>
    <property type="match status" value="1"/>
</dbReference>
<evidence type="ECO:0000256" key="3">
    <source>
        <dbReference type="ARBA" id="ARBA00022723"/>
    </source>
</evidence>
<keyword evidence="3" id="KW-0479">Metal-binding</keyword>
<comment type="similarity">
    <text evidence="7">Belongs to the bacterial reverse transcriptase family.</text>
</comment>
<dbReference type="Proteomes" id="UP000230463">
    <property type="component" value="Unassembled WGS sequence"/>
</dbReference>
<dbReference type="RefSeq" id="WP_100123298.1">
    <property type="nucleotide sequence ID" value="NZ_MEIU01000039.1"/>
</dbReference>
<proteinExistence type="inferred from homology"/>
<evidence type="ECO:0000256" key="5">
    <source>
        <dbReference type="ARBA" id="ARBA00022918"/>
    </source>
</evidence>
<dbReference type="InterPro" id="IPR000477">
    <property type="entry name" value="RT_dom"/>
</dbReference>
<dbReference type="EMBL" id="MEIU01000039">
    <property type="protein sequence ID" value="PIT61020.1"/>
    <property type="molecule type" value="Genomic_DNA"/>
</dbReference>
<dbReference type="SUPFAM" id="SSF56672">
    <property type="entry name" value="DNA/RNA polymerases"/>
    <property type="match status" value="1"/>
</dbReference>
<evidence type="ECO:0000256" key="4">
    <source>
        <dbReference type="ARBA" id="ARBA00022842"/>
    </source>
</evidence>
<dbReference type="PRINTS" id="PR00866">
    <property type="entry name" value="RNADNAPOLMS"/>
</dbReference>
<dbReference type="PROSITE" id="PS50878">
    <property type="entry name" value="RT_POL"/>
    <property type="match status" value="1"/>
</dbReference>
<protein>
    <recommendedName>
        <fullName evidence="8">Reverse transcriptase domain-containing protein</fullName>
    </recommendedName>
</protein>
<sequence>MLNLQFKSPLAGIQSIESLVKHLNINCNKITYLLENINSLYEGPIPILKSNGKPRPIYLCEPRLKYFLKRLNSKIFKVVSYPDFLHGALPNRDTYTNISQHLNAEVICNFDIQSFFTAITYEHVFDIFKNFFHFSAEVSHVLAKLTTVNNQVPQGSPCSSYIANLVFYRSEVNVVQKLRNKNFVYTRFVDDISVSSLSKKTKEDINEVHRIVVGMIRAYQFSLQSEKRSIAPSCKTRSLTVNKINIVKSKLSIPKKKRANIRAALYQLEQHFQEKDMKFVVKNFESVQGRVLYYSKYHPKSADKMMKRLKKIHIEISPLLKHYKRNRLKSDIRKYRNKNYIRNKPAITQKV</sequence>
<keyword evidence="5" id="KW-0695">RNA-directed DNA polymerase</keyword>
<dbReference type="InterPro" id="IPR000123">
    <property type="entry name" value="Reverse_transcriptase_msDNA"/>
</dbReference>
<accession>A0A855FZ03</accession>
<dbReference type="GO" id="GO:0046872">
    <property type="term" value="F:metal ion binding"/>
    <property type="evidence" value="ECO:0007669"/>
    <property type="project" value="UniProtKB-KW"/>
</dbReference>
<organism evidence="9 10">
    <name type="scientific">Snodgrassella alvi</name>
    <dbReference type="NCBI Taxonomy" id="1196083"/>
    <lineage>
        <taxon>Bacteria</taxon>
        <taxon>Pseudomonadati</taxon>
        <taxon>Pseudomonadota</taxon>
        <taxon>Betaproteobacteria</taxon>
        <taxon>Neisseriales</taxon>
        <taxon>Neisseriaceae</taxon>
        <taxon>Snodgrassella</taxon>
    </lineage>
</organism>
<evidence type="ECO:0000256" key="1">
    <source>
        <dbReference type="ARBA" id="ARBA00022679"/>
    </source>
</evidence>
<evidence type="ECO:0000259" key="8">
    <source>
        <dbReference type="PROSITE" id="PS50878"/>
    </source>
</evidence>